<dbReference type="AlphaFoldDB" id="A0A3A4R1X8"/>
<dbReference type="PANTHER" id="PTHR43245:SF13">
    <property type="entry name" value="UDP-D-APIOSE_UDP-D-XYLOSE SYNTHASE 2"/>
    <property type="match status" value="1"/>
</dbReference>
<evidence type="ECO:0000259" key="1">
    <source>
        <dbReference type="Pfam" id="PF01370"/>
    </source>
</evidence>
<comment type="caution">
    <text evidence="2">The sequence shown here is derived from an EMBL/GenBank/DDBJ whole genome shotgun (WGS) entry which is preliminary data.</text>
</comment>
<sequence>MALFLVTGGAGFIGSNIVKYLLHNTGHSIRVLDDLSSGKKENLQPVMSKIDFINGDIRDTDTVEKAVKGVDYVLHLAAIPSVPRSVELPEKTNDVNITGTLRLLIAARDAKVKRFVFSSSSSIYGDSPKMPKEETMIPDPISPYGIHKLTIEYYCRVFRLLYGMPTICLRYFNVFGPSQDPKSEYAAVIPKFITMILQGEHPPIFGDGEQTRDFTYVDNVVQANIAACMTDNEANFGQAFNIACGERISLNDLVREINDILGKNVTPVYLDPRPGDITHSLADVTKAKTGLKYTPAIDLRQGLEITVEWYKQKHNAK</sequence>
<dbReference type="EMBL" id="QZJZ01000097">
    <property type="protein sequence ID" value="RJP56298.1"/>
    <property type="molecule type" value="Genomic_DNA"/>
</dbReference>
<gene>
    <name evidence="2" type="ORF">C4541_12580</name>
</gene>
<dbReference type="InterPro" id="IPR050177">
    <property type="entry name" value="Lipid_A_modif_metabolic_enz"/>
</dbReference>
<accession>A0A3A4R1X8</accession>
<proteinExistence type="predicted"/>
<evidence type="ECO:0000313" key="2">
    <source>
        <dbReference type="EMBL" id="RJP56298.1"/>
    </source>
</evidence>
<dbReference type="Gene3D" id="3.90.25.10">
    <property type="entry name" value="UDP-galactose 4-epimerase, domain 1"/>
    <property type="match status" value="1"/>
</dbReference>
<organism evidence="2 3">
    <name type="scientific">Candidatus Auribacter fodinae</name>
    <dbReference type="NCBI Taxonomy" id="2093366"/>
    <lineage>
        <taxon>Bacteria</taxon>
        <taxon>Pseudomonadati</taxon>
        <taxon>Candidatus Auribacterota</taxon>
        <taxon>Candidatus Auribacteria</taxon>
        <taxon>Candidatus Auribacterales</taxon>
        <taxon>Candidatus Auribacteraceae</taxon>
        <taxon>Candidatus Auribacter</taxon>
    </lineage>
</organism>
<dbReference type="Proteomes" id="UP000266426">
    <property type="component" value="Unassembled WGS sequence"/>
</dbReference>
<feature type="domain" description="NAD-dependent epimerase/dehydratase" evidence="1">
    <location>
        <begin position="5"/>
        <end position="243"/>
    </location>
</feature>
<dbReference type="PANTHER" id="PTHR43245">
    <property type="entry name" value="BIFUNCTIONAL POLYMYXIN RESISTANCE PROTEIN ARNA"/>
    <property type="match status" value="1"/>
</dbReference>
<dbReference type="SUPFAM" id="SSF51735">
    <property type="entry name" value="NAD(P)-binding Rossmann-fold domains"/>
    <property type="match status" value="1"/>
</dbReference>
<dbReference type="InterPro" id="IPR036291">
    <property type="entry name" value="NAD(P)-bd_dom_sf"/>
</dbReference>
<dbReference type="Gene3D" id="3.40.50.720">
    <property type="entry name" value="NAD(P)-binding Rossmann-like Domain"/>
    <property type="match status" value="1"/>
</dbReference>
<reference evidence="2 3" key="1">
    <citation type="journal article" date="2017" name="ISME J.">
        <title>Energy and carbon metabolisms in a deep terrestrial subsurface fluid microbial community.</title>
        <authorList>
            <person name="Momper L."/>
            <person name="Jungbluth S.P."/>
            <person name="Lee M.D."/>
            <person name="Amend J.P."/>
        </authorList>
    </citation>
    <scope>NUCLEOTIDE SEQUENCE [LARGE SCALE GENOMIC DNA]</scope>
    <source>
        <strain evidence="2">SURF_26</strain>
    </source>
</reference>
<dbReference type="CDD" id="cd05256">
    <property type="entry name" value="UDP_AE_SDR_e"/>
    <property type="match status" value="1"/>
</dbReference>
<dbReference type="InterPro" id="IPR001509">
    <property type="entry name" value="Epimerase_deHydtase"/>
</dbReference>
<dbReference type="PRINTS" id="PR01713">
    <property type="entry name" value="NUCEPIMERASE"/>
</dbReference>
<protein>
    <submittedName>
        <fullName evidence="2">SDR family oxidoreductase</fullName>
    </submittedName>
</protein>
<name>A0A3A4R1X8_9BACT</name>
<evidence type="ECO:0000313" key="3">
    <source>
        <dbReference type="Proteomes" id="UP000266426"/>
    </source>
</evidence>
<dbReference type="Pfam" id="PF01370">
    <property type="entry name" value="Epimerase"/>
    <property type="match status" value="1"/>
</dbReference>